<feature type="transmembrane region" description="Helical" evidence="1">
    <location>
        <begin position="6"/>
        <end position="27"/>
    </location>
</feature>
<keyword evidence="3" id="KW-1185">Reference proteome</keyword>
<evidence type="ECO:0000256" key="1">
    <source>
        <dbReference type="SAM" id="Phobius"/>
    </source>
</evidence>
<feature type="transmembrane region" description="Helical" evidence="1">
    <location>
        <begin position="230"/>
        <end position="250"/>
    </location>
</feature>
<protein>
    <submittedName>
        <fullName evidence="2">YhfC family intramembrane metalloprotease</fullName>
    </submittedName>
</protein>
<keyword evidence="2" id="KW-0482">Metalloprotease</keyword>
<reference evidence="2 3" key="1">
    <citation type="submission" date="2022-08" db="EMBL/GenBank/DDBJ databases">
        <title>Paenibacillus endoradicis sp. nov., Paenibacillus radicibacter sp. nov and Paenibacillus pararadicis sp. nov., three cold-adapted plant growth-promoting bacteria isolated from root of Larix gmelinii in Great Khingan.</title>
        <authorList>
            <person name="Xue H."/>
        </authorList>
    </citation>
    <scope>NUCLEOTIDE SEQUENCE [LARGE SCALE GENOMIC DNA]</scope>
    <source>
        <strain evidence="2 3">N5-1-1-5</strain>
    </source>
</reference>
<gene>
    <name evidence="2" type="ORF">NV381_07175</name>
</gene>
<evidence type="ECO:0000313" key="3">
    <source>
        <dbReference type="Proteomes" id="UP001300012"/>
    </source>
</evidence>
<feature type="transmembrane region" description="Helical" evidence="1">
    <location>
        <begin position="182"/>
        <end position="199"/>
    </location>
</feature>
<dbReference type="RefSeq" id="WP_258212585.1">
    <property type="nucleotide sequence ID" value="NZ_JANQBD010000004.1"/>
</dbReference>
<feature type="transmembrane region" description="Helical" evidence="1">
    <location>
        <begin position="206"/>
        <end position="224"/>
    </location>
</feature>
<proteinExistence type="predicted"/>
<comment type="caution">
    <text evidence="2">The sequence shown here is derived from an EMBL/GenBank/DDBJ whole genome shotgun (WGS) entry which is preliminary data.</text>
</comment>
<dbReference type="Pfam" id="PF10086">
    <property type="entry name" value="YhfC"/>
    <property type="match status" value="1"/>
</dbReference>
<feature type="transmembrane region" description="Helical" evidence="1">
    <location>
        <begin position="123"/>
        <end position="141"/>
    </location>
</feature>
<evidence type="ECO:0000313" key="2">
    <source>
        <dbReference type="EMBL" id="MCR8630981.1"/>
    </source>
</evidence>
<keyword evidence="1" id="KW-1133">Transmembrane helix</keyword>
<dbReference type="InterPro" id="IPR011397">
    <property type="entry name" value="YhfC"/>
</dbReference>
<keyword evidence="2" id="KW-0378">Hydrolase</keyword>
<name>A0ABT1YCU0_9BACL</name>
<keyword evidence="2" id="KW-0645">Protease</keyword>
<dbReference type="EMBL" id="JANQBD010000004">
    <property type="protein sequence ID" value="MCR8630981.1"/>
    <property type="molecule type" value="Genomic_DNA"/>
</dbReference>
<dbReference type="GO" id="GO:0008237">
    <property type="term" value="F:metallopeptidase activity"/>
    <property type="evidence" value="ECO:0007669"/>
    <property type="project" value="UniProtKB-KW"/>
</dbReference>
<keyword evidence="1" id="KW-0472">Membrane</keyword>
<feature type="transmembrane region" description="Helical" evidence="1">
    <location>
        <begin position="34"/>
        <end position="53"/>
    </location>
</feature>
<sequence length="257" mass="28428">MVSQGSITAMIVQVILGVLIPVALVLYFRRTTGISYRAIGVGILVFFIFSQVLEKGMHYYVLSFNKSTAAWFKNPWLFALYGGLAAGIFEEVGRWLGFTFLLKNRQQRKDGISLGIGHGGIEAFLIAIVSGVQGIIFATMINAGKLEESLGAGLPPEQIAELKNRLIQTAQSEFWLGGLERIPAIFMQIAFSLIVLYGVRNRKVVYLLYAILLHALVDFAPAMYQAHFLSLWVAEAVIWILGIGAIVVIVKSKKWFA</sequence>
<keyword evidence="1" id="KW-0812">Transmembrane</keyword>
<dbReference type="Proteomes" id="UP001300012">
    <property type="component" value="Unassembled WGS sequence"/>
</dbReference>
<feature type="transmembrane region" description="Helical" evidence="1">
    <location>
        <begin position="76"/>
        <end position="102"/>
    </location>
</feature>
<dbReference type="PIRSF" id="PIRSF033101">
    <property type="entry name" value="UCP033101"/>
    <property type="match status" value="1"/>
</dbReference>
<organism evidence="2 3">
    <name type="scientific">Paenibacillus radicis</name>
    <name type="common">ex Xue et al. 2023</name>
    <dbReference type="NCBI Taxonomy" id="2972489"/>
    <lineage>
        <taxon>Bacteria</taxon>
        <taxon>Bacillati</taxon>
        <taxon>Bacillota</taxon>
        <taxon>Bacilli</taxon>
        <taxon>Bacillales</taxon>
        <taxon>Paenibacillaceae</taxon>
        <taxon>Paenibacillus</taxon>
    </lineage>
</organism>
<accession>A0ABT1YCU0</accession>